<comment type="caution">
    <text evidence="14">The sequence shown here is derived from an EMBL/GenBank/DDBJ whole genome shotgun (WGS) entry which is preliminary data.</text>
</comment>
<dbReference type="AlphaFoldDB" id="A0A423Q110"/>
<comment type="similarity">
    <text evidence="2">Belongs to the HPPK family.</text>
</comment>
<evidence type="ECO:0000256" key="3">
    <source>
        <dbReference type="ARBA" id="ARBA00013253"/>
    </source>
</evidence>
<reference evidence="14 15" key="1">
    <citation type="submission" date="2013-10" db="EMBL/GenBank/DDBJ databases">
        <title>Salinisphaera japonica YTM-1 Genome Sequencing.</title>
        <authorList>
            <person name="Lai Q."/>
            <person name="Li C."/>
            <person name="Shao Z."/>
        </authorList>
    </citation>
    <scope>NUCLEOTIDE SEQUENCE [LARGE SCALE GENOMIC DNA]</scope>
    <source>
        <strain evidence="14 15">YTM-1</strain>
    </source>
</reference>
<dbReference type="GO" id="GO:0046656">
    <property type="term" value="P:folic acid biosynthetic process"/>
    <property type="evidence" value="ECO:0007669"/>
    <property type="project" value="UniProtKB-KW"/>
</dbReference>
<dbReference type="Gene3D" id="3.30.70.560">
    <property type="entry name" value="7,8-Dihydro-6-hydroxymethylpterin-pyrophosphokinase HPPK"/>
    <property type="match status" value="1"/>
</dbReference>
<evidence type="ECO:0000256" key="10">
    <source>
        <dbReference type="ARBA" id="ARBA00029409"/>
    </source>
</evidence>
<keyword evidence="7 14" id="KW-0418">Kinase</keyword>
<dbReference type="EMBL" id="AYKG01000003">
    <property type="protein sequence ID" value="ROO31948.1"/>
    <property type="molecule type" value="Genomic_DNA"/>
</dbReference>
<evidence type="ECO:0000256" key="9">
    <source>
        <dbReference type="ARBA" id="ARBA00022909"/>
    </source>
</evidence>
<sequence length="165" mass="17690">MDTAVGIGSNIAPGRYVPAAIQALHARFGTLDISTLYRCPAVGFDGADFINLVVIFSTDEPIEQVQAALRDIETANGRAQRARDGSRTLDLDLLLYGDTIHDDGTIRVPRADITDYAFVLAPLAELRPQGVHPSLGRTYAALWGDDSAPCQPLIAIDWAELAGAD</sequence>
<proteinExistence type="inferred from homology"/>
<feature type="domain" description="7,8-dihydro-6-hydroxymethylpterin-pyrophosphokinase" evidence="13">
    <location>
        <begin position="83"/>
        <end position="94"/>
    </location>
</feature>
<dbReference type="InterPro" id="IPR000550">
    <property type="entry name" value="Hppk"/>
</dbReference>
<accession>A0A423Q110</accession>
<dbReference type="EC" id="2.7.6.3" evidence="3"/>
<comment type="pathway">
    <text evidence="1">Cofactor biosynthesis; tetrahydrofolate biosynthesis; 2-amino-4-hydroxy-6-hydroxymethyl-7,8-dihydropteridine diphosphate from 7,8-dihydroneopterin triphosphate: step 4/4.</text>
</comment>
<keyword evidence="15" id="KW-1185">Reference proteome</keyword>
<dbReference type="CDD" id="cd00483">
    <property type="entry name" value="HPPK"/>
    <property type="match status" value="1"/>
</dbReference>
<dbReference type="Pfam" id="PF01288">
    <property type="entry name" value="HPPK"/>
    <property type="match status" value="1"/>
</dbReference>
<dbReference type="RefSeq" id="WP_221180088.1">
    <property type="nucleotide sequence ID" value="NZ_AYKG01000003.1"/>
</dbReference>
<evidence type="ECO:0000256" key="6">
    <source>
        <dbReference type="ARBA" id="ARBA00022741"/>
    </source>
</evidence>
<dbReference type="GO" id="GO:0003848">
    <property type="term" value="F:2-amino-4-hydroxy-6-hydroxymethyldihydropteridine diphosphokinase activity"/>
    <property type="evidence" value="ECO:0007669"/>
    <property type="project" value="UniProtKB-EC"/>
</dbReference>
<comment type="function">
    <text evidence="10">Catalyzes the transfer of pyrophosphate from adenosine triphosphate (ATP) to 6-hydroxymethyl-7,8-dihydropterin, an enzymatic step in folate biosynthesis pathway.</text>
</comment>
<dbReference type="GO" id="GO:0046654">
    <property type="term" value="P:tetrahydrofolate biosynthetic process"/>
    <property type="evidence" value="ECO:0007669"/>
    <property type="project" value="UniProtKB-UniPathway"/>
</dbReference>
<dbReference type="GO" id="GO:0005524">
    <property type="term" value="F:ATP binding"/>
    <property type="evidence" value="ECO:0007669"/>
    <property type="project" value="UniProtKB-KW"/>
</dbReference>
<dbReference type="PROSITE" id="PS00794">
    <property type="entry name" value="HPPK"/>
    <property type="match status" value="1"/>
</dbReference>
<keyword evidence="6" id="KW-0547">Nucleotide-binding</keyword>
<name>A0A423Q110_9GAMM</name>
<evidence type="ECO:0000313" key="14">
    <source>
        <dbReference type="EMBL" id="ROO31948.1"/>
    </source>
</evidence>
<keyword evidence="5" id="KW-0808">Transferase</keyword>
<gene>
    <name evidence="14" type="ORF">SAJA_01990</name>
</gene>
<dbReference type="Proteomes" id="UP000285310">
    <property type="component" value="Unassembled WGS sequence"/>
</dbReference>
<evidence type="ECO:0000256" key="11">
    <source>
        <dbReference type="ARBA" id="ARBA00029766"/>
    </source>
</evidence>
<evidence type="ECO:0000259" key="13">
    <source>
        <dbReference type="PROSITE" id="PS00794"/>
    </source>
</evidence>
<dbReference type="NCBIfam" id="TIGR01498">
    <property type="entry name" value="folK"/>
    <property type="match status" value="1"/>
</dbReference>
<dbReference type="PANTHER" id="PTHR43071:SF1">
    <property type="entry name" value="2-AMINO-4-HYDROXY-6-HYDROXYMETHYLDIHYDROPTERIDINE PYROPHOSPHOKINASE"/>
    <property type="match status" value="1"/>
</dbReference>
<keyword evidence="9" id="KW-0289">Folate biosynthesis</keyword>
<evidence type="ECO:0000256" key="2">
    <source>
        <dbReference type="ARBA" id="ARBA00005810"/>
    </source>
</evidence>
<dbReference type="InterPro" id="IPR035907">
    <property type="entry name" value="Hppk_sf"/>
</dbReference>
<dbReference type="PANTHER" id="PTHR43071">
    <property type="entry name" value="2-AMINO-4-HYDROXY-6-HYDROXYMETHYLDIHYDROPTERIDINE PYROPHOSPHOKINASE"/>
    <property type="match status" value="1"/>
</dbReference>
<dbReference type="GO" id="GO:0016301">
    <property type="term" value="F:kinase activity"/>
    <property type="evidence" value="ECO:0007669"/>
    <property type="project" value="UniProtKB-KW"/>
</dbReference>
<evidence type="ECO:0000256" key="4">
    <source>
        <dbReference type="ARBA" id="ARBA00016218"/>
    </source>
</evidence>
<dbReference type="SUPFAM" id="SSF55083">
    <property type="entry name" value="6-hydroxymethyl-7,8-dihydropterin pyrophosphokinase, HPPK"/>
    <property type="match status" value="1"/>
</dbReference>
<evidence type="ECO:0000256" key="8">
    <source>
        <dbReference type="ARBA" id="ARBA00022840"/>
    </source>
</evidence>
<evidence type="ECO:0000256" key="1">
    <source>
        <dbReference type="ARBA" id="ARBA00005051"/>
    </source>
</evidence>
<protein>
    <recommendedName>
        <fullName evidence="4">2-amino-4-hydroxy-6-hydroxymethyldihydropteridine pyrophosphokinase</fullName>
        <ecNumber evidence="3">2.7.6.3</ecNumber>
    </recommendedName>
    <alternativeName>
        <fullName evidence="11">6-hydroxymethyl-7,8-dihydropterin pyrophosphokinase</fullName>
    </alternativeName>
    <alternativeName>
        <fullName evidence="12">7,8-dihydro-6-hydroxymethylpterin-pyrophosphokinase</fullName>
    </alternativeName>
</protein>
<evidence type="ECO:0000256" key="12">
    <source>
        <dbReference type="ARBA" id="ARBA00033413"/>
    </source>
</evidence>
<dbReference type="UniPathway" id="UPA00077">
    <property type="reaction ID" value="UER00155"/>
</dbReference>
<evidence type="ECO:0000313" key="15">
    <source>
        <dbReference type="Proteomes" id="UP000285310"/>
    </source>
</evidence>
<evidence type="ECO:0000256" key="5">
    <source>
        <dbReference type="ARBA" id="ARBA00022679"/>
    </source>
</evidence>
<evidence type="ECO:0000256" key="7">
    <source>
        <dbReference type="ARBA" id="ARBA00022777"/>
    </source>
</evidence>
<keyword evidence="8" id="KW-0067">ATP-binding</keyword>
<dbReference type="InParanoid" id="A0A423Q110"/>
<organism evidence="14 15">
    <name type="scientific">Salinisphaera japonica YTM-1</name>
    <dbReference type="NCBI Taxonomy" id="1209778"/>
    <lineage>
        <taxon>Bacteria</taxon>
        <taxon>Pseudomonadati</taxon>
        <taxon>Pseudomonadota</taxon>
        <taxon>Gammaproteobacteria</taxon>
        <taxon>Salinisphaerales</taxon>
        <taxon>Salinisphaeraceae</taxon>
        <taxon>Salinisphaera</taxon>
    </lineage>
</organism>